<protein>
    <submittedName>
        <fullName evidence="1">Uncharacterized protein</fullName>
    </submittedName>
</protein>
<evidence type="ECO:0000313" key="1">
    <source>
        <dbReference type="EMBL" id="KAI6088191.1"/>
    </source>
</evidence>
<reference evidence="1 2" key="1">
    <citation type="journal article" date="2022" name="New Phytol.">
        <title>Ecological generalism drives hyperdiversity of secondary metabolite gene clusters in xylarialean endophytes.</title>
        <authorList>
            <person name="Franco M.E.E."/>
            <person name="Wisecaver J.H."/>
            <person name="Arnold A.E."/>
            <person name="Ju Y.M."/>
            <person name="Slot J.C."/>
            <person name="Ahrendt S."/>
            <person name="Moore L.P."/>
            <person name="Eastman K.E."/>
            <person name="Scott K."/>
            <person name="Konkel Z."/>
            <person name="Mondo S.J."/>
            <person name="Kuo A."/>
            <person name="Hayes R.D."/>
            <person name="Haridas S."/>
            <person name="Andreopoulos B."/>
            <person name="Riley R."/>
            <person name="LaButti K."/>
            <person name="Pangilinan J."/>
            <person name="Lipzen A."/>
            <person name="Amirebrahimi M."/>
            <person name="Yan J."/>
            <person name="Adam C."/>
            <person name="Keymanesh K."/>
            <person name="Ng V."/>
            <person name="Louie K."/>
            <person name="Northen T."/>
            <person name="Drula E."/>
            <person name="Henrissat B."/>
            <person name="Hsieh H.M."/>
            <person name="Youens-Clark K."/>
            <person name="Lutzoni F."/>
            <person name="Miadlikowska J."/>
            <person name="Eastwood D.C."/>
            <person name="Hamelin R.C."/>
            <person name="Grigoriev I.V."/>
            <person name="U'Ren J.M."/>
        </authorList>
    </citation>
    <scope>NUCLEOTIDE SEQUENCE [LARGE SCALE GENOMIC DNA]</scope>
    <source>
        <strain evidence="1 2">ER1909</strain>
    </source>
</reference>
<evidence type="ECO:0000313" key="2">
    <source>
        <dbReference type="Proteomes" id="UP001497680"/>
    </source>
</evidence>
<gene>
    <name evidence="1" type="ORF">F4821DRAFT_277416</name>
</gene>
<dbReference type="Proteomes" id="UP001497680">
    <property type="component" value="Unassembled WGS sequence"/>
</dbReference>
<accession>A0ACC0D6R0</accession>
<name>A0ACC0D6R0_9PEZI</name>
<organism evidence="1 2">
    <name type="scientific">Hypoxylon rubiginosum</name>
    <dbReference type="NCBI Taxonomy" id="110542"/>
    <lineage>
        <taxon>Eukaryota</taxon>
        <taxon>Fungi</taxon>
        <taxon>Dikarya</taxon>
        <taxon>Ascomycota</taxon>
        <taxon>Pezizomycotina</taxon>
        <taxon>Sordariomycetes</taxon>
        <taxon>Xylariomycetidae</taxon>
        <taxon>Xylariales</taxon>
        <taxon>Hypoxylaceae</taxon>
        <taxon>Hypoxylon</taxon>
    </lineage>
</organism>
<comment type="caution">
    <text evidence="1">The sequence shown here is derived from an EMBL/GenBank/DDBJ whole genome shotgun (WGS) entry which is preliminary data.</text>
</comment>
<sequence>MDYIKVPYPNQIVEYAKKNHHAFFKEPVGERSTPNLGRLADSRWDMLVKVHAPAFGSISPIYADQVGDAPLRTFFRENRGTVHHGLGRTDEDNYECAKFSVLRHPRPDDFNNPDYAGPEGKVTGLNQAYLKLVNYPKVPGVVMSAPLMPRHGPASESTKGKDGHFKLPQAQQPSAFTRVFEMPELFTKILLEVGHRWGDLSNLSRTCQTAMFAIDKVSTRVDLTAGNFLNLDKTEEDIAETAAQVMASKDENKMSNIPQSPSATIVMISNIRNQFFQAKDEKAPNEFGYPAFLYNREELTVTSHQLIHLHMLLKSVYLRGSQMKMLHLHGVPFLDVAFLRRCLRHLPNLEVLGVHSCELLHFGTTIDVMKQVIAHNSEPGFQRVRSDFSPYYYKGPQRQGKYYKGEFGVIPSDQGTIETRRAIAAVLSTAIPLALDNGIDWFTPGTGMRQFLERIPFELGTLRYILEAIYNIYYFNKGITGPKYHPDKKKDLPHHLFEKLYEACERTLYGDLVLAVHGKSMAQKTLRHTMSFGPRFHLVKCAYCKIHLPSFFFTTQSVARHISQVECSGCQLIRQLELQVDNFFPQKRDTLVVMFKDDRFTDTESYLYTTIVAEEDDISDPNYPFWELAVKPKAHFEAWLKENANGSQNGVVLDGRPGPNHPAEFKEVRLWQEKLFQAMDYVTRYIDQAPPDLIAEVLQCMANIQILDNQQLTLTSSAAGRENRNKAEDFRRWIDQKLAVGGVGQMGGIWGTTAAASWDREVQRYRQLIMEQVGLLWNNGPYNTVRDHGKGYYW</sequence>
<keyword evidence="2" id="KW-1185">Reference proteome</keyword>
<proteinExistence type="predicted"/>
<dbReference type="EMBL" id="MU394303">
    <property type="protein sequence ID" value="KAI6088191.1"/>
    <property type="molecule type" value="Genomic_DNA"/>
</dbReference>